<dbReference type="RefSeq" id="WP_127026621.1">
    <property type="nucleotide sequence ID" value="NZ_RYFG02000074.1"/>
</dbReference>
<evidence type="ECO:0000313" key="2">
    <source>
        <dbReference type="Proteomes" id="UP000733744"/>
    </source>
</evidence>
<sequence>MKSLLPHEMDKPRSRRLRKKLRVGEFQEFGIDIQILFDKEIITLDSALNLWIEFIESKGWVFGGGGSENSELLSGFICQSNRGALGEHDLLAIREWSDKQNWIKSTVTQQLQDAWHNYG</sequence>
<proteinExistence type="predicted"/>
<accession>A0ABY3CBY0</accession>
<dbReference type="PANTHER" id="PTHR38778:SF1">
    <property type="entry name" value="CYTOPLASMIC PROTEIN"/>
    <property type="match status" value="1"/>
</dbReference>
<dbReference type="PANTHER" id="PTHR38778">
    <property type="entry name" value="CYTOPLASMIC PROTEIN-RELATED"/>
    <property type="match status" value="1"/>
</dbReference>
<dbReference type="InterPro" id="IPR007416">
    <property type="entry name" value="YggL_50S_bp"/>
</dbReference>
<evidence type="ECO:0000313" key="1">
    <source>
        <dbReference type="EMBL" id="TRW97153.1"/>
    </source>
</evidence>
<dbReference type="Proteomes" id="UP000733744">
    <property type="component" value="Unassembled WGS sequence"/>
</dbReference>
<comment type="caution">
    <text evidence="1">The sequence shown here is derived from an EMBL/GenBank/DDBJ whole genome shotgun (WGS) entry which is preliminary data.</text>
</comment>
<dbReference type="EMBL" id="RYFG02000074">
    <property type="protein sequence ID" value="TRW97153.1"/>
    <property type="molecule type" value="Genomic_DNA"/>
</dbReference>
<reference evidence="1 2" key="1">
    <citation type="journal article" date="2019" name="Antonie Van Leeuwenhoek">
        <title>Description of 'Ca. Methylobacter oryzae' KRF1, a novel species from the environmentally important Methylobacter clade 2.</title>
        <authorList>
            <person name="Khatri K."/>
            <person name="Mohite J.A."/>
            <person name="Pandit P.S."/>
            <person name="Bahulikar R."/>
            <person name="Rahalkar M.C."/>
        </authorList>
    </citation>
    <scope>NUCLEOTIDE SEQUENCE [LARGE SCALE GENOMIC DNA]</scope>
    <source>
        <strain evidence="1 2">KRF1</strain>
    </source>
</reference>
<gene>
    <name evidence="1" type="ORF">EKO24_007745</name>
</gene>
<name>A0ABY3CBY0_9GAMM</name>
<organism evidence="1 2">
    <name type="scientific">Candidatus Methylobacter oryzae</name>
    <dbReference type="NCBI Taxonomy" id="2497749"/>
    <lineage>
        <taxon>Bacteria</taxon>
        <taxon>Pseudomonadati</taxon>
        <taxon>Pseudomonadota</taxon>
        <taxon>Gammaproteobacteria</taxon>
        <taxon>Methylococcales</taxon>
        <taxon>Methylococcaceae</taxon>
        <taxon>Methylobacter</taxon>
    </lineage>
</organism>
<protein>
    <submittedName>
        <fullName evidence="1">DUF469 family protein</fullName>
    </submittedName>
</protein>
<dbReference type="Pfam" id="PF04320">
    <property type="entry name" value="YggL_50S_bp"/>
    <property type="match status" value="1"/>
</dbReference>
<keyword evidence="2" id="KW-1185">Reference proteome</keyword>